<sequence>MTETPSTPTETRRQRVARRARESAARSRRWRERRDRTHAVDGALVDAFLRLQEERHVPGATGAPLELRDIVLKGRQVLVERGMTATDAGAAIGERLRPAEAAPTAIPGPA</sequence>
<evidence type="ECO:0000313" key="2">
    <source>
        <dbReference type="EMBL" id="ACS43930.1"/>
    </source>
</evidence>
<organism evidence="2 3">
    <name type="scientific">Methylorubrum extorquens (strain ATCC 14718 / DSM 1338 / JCM 2805 / NCIMB 9133 / AM1)</name>
    <name type="common">Methylobacterium extorquens</name>
    <dbReference type="NCBI Taxonomy" id="272630"/>
    <lineage>
        <taxon>Bacteria</taxon>
        <taxon>Pseudomonadati</taxon>
        <taxon>Pseudomonadota</taxon>
        <taxon>Alphaproteobacteria</taxon>
        <taxon>Hyphomicrobiales</taxon>
        <taxon>Methylobacteriaceae</taxon>
        <taxon>Methylorubrum</taxon>
    </lineage>
</organism>
<dbReference type="AlphaFoldDB" id="C5B648"/>
<dbReference type="Proteomes" id="UP000009081">
    <property type="component" value="Plasmid megaplasmid"/>
</dbReference>
<keyword evidence="2" id="KW-0614">Plasmid</keyword>
<feature type="region of interest" description="Disordered" evidence="1">
    <location>
        <begin position="1"/>
        <end position="36"/>
    </location>
</feature>
<dbReference type="KEGG" id="mea:Mex_2p1162"/>
<evidence type="ECO:0000256" key="1">
    <source>
        <dbReference type="SAM" id="MobiDB-lite"/>
    </source>
</evidence>
<feature type="region of interest" description="Disordered" evidence="1">
    <location>
        <begin position="90"/>
        <end position="110"/>
    </location>
</feature>
<protein>
    <submittedName>
        <fullName evidence="2">Uncharacterized protein</fullName>
    </submittedName>
</protein>
<gene>
    <name evidence="2" type="ordered locus">MexAM1_META2p1162</name>
</gene>
<reference evidence="2 3" key="1">
    <citation type="journal article" date="2009" name="PLoS ONE">
        <title>Methylobacterium genome sequences: a reference blueprint to investigate microbial metabolism of C1 compounds from natural and industrial sources.</title>
        <authorList>
            <person name="Vuilleumier S."/>
            <person name="Chistoserdova L."/>
            <person name="Lee M.-C."/>
            <person name="Bringel F."/>
            <person name="Lajus A."/>
            <person name="Zhou Y."/>
            <person name="Gourion B."/>
            <person name="Barbe V."/>
            <person name="Chang J."/>
            <person name="Cruveiller S."/>
            <person name="Dossat C."/>
            <person name="Gillett W."/>
            <person name="Gruffaz C."/>
            <person name="Haugen E."/>
            <person name="Hourcade E."/>
            <person name="Levy R."/>
            <person name="Mangenot S."/>
            <person name="Muller E."/>
            <person name="Nadalig T."/>
            <person name="Pagni M."/>
            <person name="Penny C."/>
            <person name="Peyraud R."/>
            <person name="Robinson D.G."/>
            <person name="Roche D."/>
            <person name="Rouy Z."/>
            <person name="Saenampechek C."/>
            <person name="Salvignol G."/>
            <person name="Vallenet D."/>
            <person name="Wu Z."/>
            <person name="Marx C.J."/>
            <person name="Vorholt J.A."/>
            <person name="Olson M.V."/>
            <person name="Kaul R."/>
            <person name="Weissenbach J."/>
            <person name="Medigue C."/>
            <person name="Lidstrom M.E."/>
        </authorList>
    </citation>
    <scope>NUCLEOTIDE SEQUENCE [LARGE SCALE GENOMIC DNA]</scope>
    <source>
        <strain evidence="3">ATCC 14718 / DSM 1338 / JCM 2805 / NCIMB 9133 / AM1</strain>
    </source>
</reference>
<accession>C5B648</accession>
<dbReference type="HOGENOM" id="CLU_2168007_0_0_5"/>
<name>C5B648_METEA</name>
<dbReference type="EMBL" id="CP001511">
    <property type="protein sequence ID" value="ACS43930.1"/>
    <property type="molecule type" value="Genomic_DNA"/>
</dbReference>
<evidence type="ECO:0000313" key="3">
    <source>
        <dbReference type="Proteomes" id="UP000009081"/>
    </source>
</evidence>
<geneLocation type="plasmid" evidence="2 3">
    <name>megaplasmid</name>
</geneLocation>
<proteinExistence type="predicted"/>
<keyword evidence="3" id="KW-1185">Reference proteome</keyword>
<dbReference type="RefSeq" id="WP_012754297.1">
    <property type="nucleotide sequence ID" value="NC_012811.1"/>
</dbReference>